<feature type="transmembrane region" description="Helical" evidence="1">
    <location>
        <begin position="36"/>
        <end position="55"/>
    </location>
</feature>
<evidence type="ECO:0000256" key="1">
    <source>
        <dbReference type="SAM" id="Phobius"/>
    </source>
</evidence>
<gene>
    <name evidence="2" type="ORF">HGRIS_000267</name>
</gene>
<keyword evidence="1" id="KW-0812">Transmembrane</keyword>
<comment type="caution">
    <text evidence="2">The sequence shown here is derived from an EMBL/GenBank/DDBJ whole genome shotgun (WGS) entry which is preliminary data.</text>
</comment>
<protein>
    <submittedName>
        <fullName evidence="2">Uncharacterized protein</fullName>
    </submittedName>
</protein>
<reference evidence="3" key="1">
    <citation type="submission" date="2024-06" db="EMBL/GenBank/DDBJ databases">
        <title>Multi-omics analyses provide insights into the biosynthesis of the anticancer antibiotic pleurotin in Hohenbuehelia grisea.</title>
        <authorList>
            <person name="Weaver J.A."/>
            <person name="Alberti F."/>
        </authorList>
    </citation>
    <scope>NUCLEOTIDE SEQUENCE [LARGE SCALE GENOMIC DNA]</scope>
    <source>
        <strain evidence="3">T-177</strain>
    </source>
</reference>
<evidence type="ECO:0000313" key="2">
    <source>
        <dbReference type="EMBL" id="KAL0958094.1"/>
    </source>
</evidence>
<sequence>MIFDFMVLCLSAYKLAWYGGVFKGSPLATLLFTDGLVYFLMGFCINLLAVIFMTLKINIVMEVILNDAAPMISTIAACRAVRRLTRQALPDNELSAADMRLPRLTFPSMREHDSRIPSHSL</sequence>
<accession>A0ABR3JQP5</accession>
<keyword evidence="1" id="KW-1133">Transmembrane helix</keyword>
<name>A0ABR3JQP5_9AGAR</name>
<organism evidence="2 3">
    <name type="scientific">Hohenbuehelia grisea</name>
    <dbReference type="NCBI Taxonomy" id="104357"/>
    <lineage>
        <taxon>Eukaryota</taxon>
        <taxon>Fungi</taxon>
        <taxon>Dikarya</taxon>
        <taxon>Basidiomycota</taxon>
        <taxon>Agaricomycotina</taxon>
        <taxon>Agaricomycetes</taxon>
        <taxon>Agaricomycetidae</taxon>
        <taxon>Agaricales</taxon>
        <taxon>Pleurotineae</taxon>
        <taxon>Pleurotaceae</taxon>
        <taxon>Hohenbuehelia</taxon>
    </lineage>
</organism>
<dbReference type="EMBL" id="JASNQZ010000004">
    <property type="protein sequence ID" value="KAL0958094.1"/>
    <property type="molecule type" value="Genomic_DNA"/>
</dbReference>
<keyword evidence="3" id="KW-1185">Reference proteome</keyword>
<evidence type="ECO:0000313" key="3">
    <source>
        <dbReference type="Proteomes" id="UP001556367"/>
    </source>
</evidence>
<proteinExistence type="predicted"/>
<keyword evidence="1" id="KW-0472">Membrane</keyword>
<dbReference type="Proteomes" id="UP001556367">
    <property type="component" value="Unassembled WGS sequence"/>
</dbReference>